<dbReference type="NCBIfam" id="TIGR01727">
    <property type="entry name" value="oligo_HPY"/>
    <property type="match status" value="2"/>
</dbReference>
<dbReference type="RefSeq" id="WP_106338370.1">
    <property type="nucleotide sequence ID" value="NZ_PVZS01000022.1"/>
</dbReference>
<keyword evidence="7 11" id="KW-0067">ATP-binding</keyword>
<dbReference type="Pfam" id="PF08352">
    <property type="entry name" value="oligo_HPY"/>
    <property type="match status" value="2"/>
</dbReference>
<dbReference type="InterPro" id="IPR003439">
    <property type="entry name" value="ABC_transporter-like_ATP-bd"/>
</dbReference>
<dbReference type="InterPro" id="IPR013563">
    <property type="entry name" value="Oligopep_ABC_C"/>
</dbReference>
<keyword evidence="3" id="KW-0813">Transport</keyword>
<dbReference type="Proteomes" id="UP000239772">
    <property type="component" value="Unassembled WGS sequence"/>
</dbReference>
<dbReference type="GO" id="GO:0005524">
    <property type="term" value="F:ATP binding"/>
    <property type="evidence" value="ECO:0007669"/>
    <property type="project" value="UniProtKB-KW"/>
</dbReference>
<accession>A0A2T1HPR5</accession>
<organism evidence="11 12">
    <name type="scientific">Alsobacter soli</name>
    <dbReference type="NCBI Taxonomy" id="2109933"/>
    <lineage>
        <taxon>Bacteria</taxon>
        <taxon>Pseudomonadati</taxon>
        <taxon>Pseudomonadota</taxon>
        <taxon>Alphaproteobacteria</taxon>
        <taxon>Hyphomicrobiales</taxon>
        <taxon>Alsobacteraceae</taxon>
        <taxon>Alsobacter</taxon>
    </lineage>
</organism>
<evidence type="ECO:0000256" key="6">
    <source>
        <dbReference type="ARBA" id="ARBA00022741"/>
    </source>
</evidence>
<dbReference type="InterPro" id="IPR017871">
    <property type="entry name" value="ABC_transporter-like_CS"/>
</dbReference>
<evidence type="ECO:0000256" key="1">
    <source>
        <dbReference type="ARBA" id="ARBA00004417"/>
    </source>
</evidence>
<gene>
    <name evidence="11" type="ORF">SLNSH_17820</name>
</gene>
<feature type="domain" description="ABC transporter" evidence="10">
    <location>
        <begin position="362"/>
        <end position="615"/>
    </location>
</feature>
<sequence>MSAAVDSSFQTPAPAGRDLLVLDHVKVEYVSSLGAVTAIPDLSLTIRAGESYGLVGESGCGKSTLLMAILGYLGPTGRIANGRIVFDGMDVTKADAAALARIRGRGVSIVYQDPNAALNPTLTIGRQLAEVPMLHEGLDGASARARARRILTDVHLPDPDAVMDRYPHQLSGGQKQRVVIAMALLANPKLLLLDEPTTGLDVTVEAAVLDLVNELREKYGTTLLYISHNLGVIAKVCDRVGVMYLGDLVEEAPVEELFARPRHPYTRRLLACVPRLDSDKHTTTFLPIPGQPPSLGSRPRGCSFGPRCAGFEPQRCGMAPIAEEETDPGHAVRCVRWRELDQFESRDKEHVAPASPSAEKVLEAIDLSKVYELGNAFFGFSSARQLVANEDLSFDANKGEILAIVGESGSGKSTFARILAGLQDASGGKLRVLGEDLSRMPASRRTMEQLAAVQMVFQNPDATLNPSHTAGFSIGRALRKFGIARSRKEIDSRVRDLFAMVRLSPHLARQRPGRLSGGQKQRVAIARAFAGDPKMLVADEPVSALDVSVQAAIVNLLLQIQARRGATIVFISHDLALVRHLADRVVVMYLGRVMEMGPVASIFAPPYHPYTEALLAAVPVPDPTVKQKHLRLEGEPPSPINVPAGCRFAARCPRKVGAICDNTPPPERDAGGGHMIACHIPIEELKAVTPIFSADPGQVS</sequence>
<dbReference type="PROSITE" id="PS00211">
    <property type="entry name" value="ABC_TRANSPORTER_1"/>
    <property type="match status" value="2"/>
</dbReference>
<evidence type="ECO:0000313" key="12">
    <source>
        <dbReference type="Proteomes" id="UP000239772"/>
    </source>
</evidence>
<dbReference type="SUPFAM" id="SSF52540">
    <property type="entry name" value="P-loop containing nucleoside triphosphate hydrolases"/>
    <property type="match status" value="2"/>
</dbReference>
<feature type="domain" description="ABC transporter" evidence="10">
    <location>
        <begin position="19"/>
        <end position="270"/>
    </location>
</feature>
<dbReference type="OrthoDB" id="9802264at2"/>
<keyword evidence="5" id="KW-0997">Cell inner membrane</keyword>
<dbReference type="SMART" id="SM00382">
    <property type="entry name" value="AAA"/>
    <property type="match status" value="2"/>
</dbReference>
<evidence type="ECO:0000256" key="3">
    <source>
        <dbReference type="ARBA" id="ARBA00022448"/>
    </source>
</evidence>
<evidence type="ECO:0000256" key="4">
    <source>
        <dbReference type="ARBA" id="ARBA00022475"/>
    </source>
</evidence>
<dbReference type="PANTHER" id="PTHR43297">
    <property type="entry name" value="OLIGOPEPTIDE TRANSPORT ATP-BINDING PROTEIN APPD"/>
    <property type="match status" value="1"/>
</dbReference>
<evidence type="ECO:0000256" key="9">
    <source>
        <dbReference type="ARBA" id="ARBA00023136"/>
    </source>
</evidence>
<dbReference type="AlphaFoldDB" id="A0A2T1HPR5"/>
<dbReference type="GO" id="GO:0015833">
    <property type="term" value="P:peptide transport"/>
    <property type="evidence" value="ECO:0007669"/>
    <property type="project" value="InterPro"/>
</dbReference>
<evidence type="ECO:0000256" key="7">
    <source>
        <dbReference type="ARBA" id="ARBA00022840"/>
    </source>
</evidence>
<dbReference type="FunFam" id="3.40.50.300:FF:000016">
    <property type="entry name" value="Oligopeptide ABC transporter ATP-binding component"/>
    <property type="match status" value="1"/>
</dbReference>
<keyword evidence="6" id="KW-0547">Nucleotide-binding</keyword>
<dbReference type="PROSITE" id="PS50893">
    <property type="entry name" value="ABC_TRANSPORTER_2"/>
    <property type="match status" value="2"/>
</dbReference>
<evidence type="ECO:0000256" key="8">
    <source>
        <dbReference type="ARBA" id="ARBA00022967"/>
    </source>
</evidence>
<keyword evidence="8" id="KW-1278">Translocase</keyword>
<dbReference type="InterPro" id="IPR027417">
    <property type="entry name" value="P-loop_NTPase"/>
</dbReference>
<evidence type="ECO:0000256" key="2">
    <source>
        <dbReference type="ARBA" id="ARBA00005417"/>
    </source>
</evidence>
<evidence type="ECO:0000256" key="5">
    <source>
        <dbReference type="ARBA" id="ARBA00022519"/>
    </source>
</evidence>
<comment type="subcellular location">
    <subcellularLocation>
        <location evidence="1">Cell inner membrane</location>
        <topology evidence="1">Peripheral membrane protein</topology>
    </subcellularLocation>
</comment>
<dbReference type="GO" id="GO:0005886">
    <property type="term" value="C:plasma membrane"/>
    <property type="evidence" value="ECO:0007669"/>
    <property type="project" value="UniProtKB-SubCell"/>
</dbReference>
<dbReference type="InterPro" id="IPR050388">
    <property type="entry name" value="ABC_Ni/Peptide_Import"/>
</dbReference>
<proteinExistence type="inferred from homology"/>
<evidence type="ECO:0000313" key="11">
    <source>
        <dbReference type="EMBL" id="PSC03644.1"/>
    </source>
</evidence>
<dbReference type="Pfam" id="PF00005">
    <property type="entry name" value="ABC_tran"/>
    <property type="match status" value="2"/>
</dbReference>
<comment type="caution">
    <text evidence="11">The sequence shown here is derived from an EMBL/GenBank/DDBJ whole genome shotgun (WGS) entry which is preliminary data.</text>
</comment>
<keyword evidence="12" id="KW-1185">Reference proteome</keyword>
<keyword evidence="9" id="KW-0472">Membrane</keyword>
<dbReference type="Gene3D" id="3.40.50.300">
    <property type="entry name" value="P-loop containing nucleotide triphosphate hydrolases"/>
    <property type="match status" value="2"/>
</dbReference>
<dbReference type="PANTHER" id="PTHR43297:SF14">
    <property type="entry name" value="ATPASE AAA-TYPE CORE DOMAIN-CONTAINING PROTEIN"/>
    <property type="match status" value="1"/>
</dbReference>
<dbReference type="NCBIfam" id="NF008453">
    <property type="entry name" value="PRK11308.1"/>
    <property type="match status" value="2"/>
</dbReference>
<dbReference type="EMBL" id="PVZS01000022">
    <property type="protein sequence ID" value="PSC03644.1"/>
    <property type="molecule type" value="Genomic_DNA"/>
</dbReference>
<dbReference type="InterPro" id="IPR003593">
    <property type="entry name" value="AAA+_ATPase"/>
</dbReference>
<reference evidence="12" key="1">
    <citation type="submission" date="2018-03" db="EMBL/GenBank/DDBJ databases">
        <authorList>
            <person name="Sun L."/>
            <person name="Liu H."/>
            <person name="Chen W."/>
            <person name="Huang K."/>
            <person name="Liu W."/>
            <person name="Gao X."/>
        </authorList>
    </citation>
    <scope>NUCLEOTIDE SEQUENCE [LARGE SCALE GENOMIC DNA]</scope>
    <source>
        <strain evidence="12">SH9</strain>
    </source>
</reference>
<dbReference type="NCBIfam" id="NF007739">
    <property type="entry name" value="PRK10419.1"/>
    <property type="match status" value="2"/>
</dbReference>
<protein>
    <submittedName>
        <fullName evidence="11">ABC transporter ATP-binding protein</fullName>
    </submittedName>
</protein>
<dbReference type="GO" id="GO:0016887">
    <property type="term" value="F:ATP hydrolysis activity"/>
    <property type="evidence" value="ECO:0007669"/>
    <property type="project" value="InterPro"/>
</dbReference>
<comment type="similarity">
    <text evidence="2">Belongs to the ABC transporter superfamily.</text>
</comment>
<name>A0A2T1HPR5_9HYPH</name>
<dbReference type="GO" id="GO:0055085">
    <property type="term" value="P:transmembrane transport"/>
    <property type="evidence" value="ECO:0007669"/>
    <property type="project" value="UniProtKB-ARBA"/>
</dbReference>
<dbReference type="CDD" id="cd03257">
    <property type="entry name" value="ABC_NikE_OppD_transporters"/>
    <property type="match status" value="2"/>
</dbReference>
<evidence type="ECO:0000259" key="10">
    <source>
        <dbReference type="PROSITE" id="PS50893"/>
    </source>
</evidence>
<keyword evidence="4" id="KW-1003">Cell membrane</keyword>